<dbReference type="SMART" id="SM00886">
    <property type="entry name" value="Dabb"/>
    <property type="match status" value="1"/>
</dbReference>
<dbReference type="EMBL" id="QKZL01000002">
    <property type="protein sequence ID" value="PZX18782.1"/>
    <property type="molecule type" value="Genomic_DNA"/>
</dbReference>
<dbReference type="InterPro" id="IPR013097">
    <property type="entry name" value="Dabb"/>
</dbReference>
<dbReference type="Proteomes" id="UP000248916">
    <property type="component" value="Unassembled WGS sequence"/>
</dbReference>
<dbReference type="RefSeq" id="WP_111535686.1">
    <property type="nucleotide sequence ID" value="NZ_QKZL01000002.1"/>
</dbReference>
<dbReference type="PROSITE" id="PS51502">
    <property type="entry name" value="S_R_A_B_BARREL"/>
    <property type="match status" value="1"/>
</dbReference>
<evidence type="ECO:0000313" key="2">
    <source>
        <dbReference type="EMBL" id="PZX18782.1"/>
    </source>
</evidence>
<dbReference type="Pfam" id="PF07876">
    <property type="entry name" value="Dabb"/>
    <property type="match status" value="1"/>
</dbReference>
<gene>
    <name evidence="2" type="ORF">LX81_00475</name>
</gene>
<dbReference type="Gene3D" id="3.30.70.100">
    <property type="match status" value="1"/>
</dbReference>
<accession>A0A2W7P5U5</accession>
<evidence type="ECO:0000259" key="1">
    <source>
        <dbReference type="PROSITE" id="PS51502"/>
    </source>
</evidence>
<proteinExistence type="predicted"/>
<comment type="caution">
    <text evidence="2">The sequence shown here is derived from an EMBL/GenBank/DDBJ whole genome shotgun (WGS) entry which is preliminary data.</text>
</comment>
<keyword evidence="3" id="KW-1185">Reference proteome</keyword>
<dbReference type="AlphaFoldDB" id="A0A2W7P5U5"/>
<dbReference type="OrthoDB" id="9816070at2"/>
<sequence>MIRHFVHLRFDEAVPEMHRRELFTALAGLADHIDGILDMQDRTNVSPERDLVRGFDHVFWLDFRDASARDTYLADPHHLAIAAQLLDAVGGPEGIFVCDMEM</sequence>
<evidence type="ECO:0000313" key="3">
    <source>
        <dbReference type="Proteomes" id="UP000248916"/>
    </source>
</evidence>
<protein>
    <submittedName>
        <fullName evidence="2">Stress responsive alpha/beta barrel protein</fullName>
    </submittedName>
</protein>
<name>A0A2W7P5U5_9RHOB</name>
<reference evidence="2 3" key="1">
    <citation type="submission" date="2018-06" db="EMBL/GenBank/DDBJ databases">
        <title>Genomic Encyclopedia of Archaeal and Bacterial Type Strains, Phase II (KMG-II): from individual species to whole genera.</title>
        <authorList>
            <person name="Goeker M."/>
        </authorList>
    </citation>
    <scope>NUCLEOTIDE SEQUENCE [LARGE SCALE GENOMIC DNA]</scope>
    <source>
        <strain evidence="2 3">DSM 22009</strain>
    </source>
</reference>
<dbReference type="InterPro" id="IPR011008">
    <property type="entry name" value="Dimeric_a/b-barrel"/>
</dbReference>
<feature type="domain" description="Stress-response A/B barrel" evidence="1">
    <location>
        <begin position="2"/>
        <end position="100"/>
    </location>
</feature>
<dbReference type="SUPFAM" id="SSF54909">
    <property type="entry name" value="Dimeric alpha+beta barrel"/>
    <property type="match status" value="1"/>
</dbReference>
<organism evidence="2 3">
    <name type="scientific">Palleronia aestuarii</name>
    <dbReference type="NCBI Taxonomy" id="568105"/>
    <lineage>
        <taxon>Bacteria</taxon>
        <taxon>Pseudomonadati</taxon>
        <taxon>Pseudomonadota</taxon>
        <taxon>Alphaproteobacteria</taxon>
        <taxon>Rhodobacterales</taxon>
        <taxon>Roseobacteraceae</taxon>
        <taxon>Palleronia</taxon>
    </lineage>
</organism>